<feature type="signal peptide" evidence="1">
    <location>
        <begin position="1"/>
        <end position="20"/>
    </location>
</feature>
<dbReference type="Proteomes" id="UP000008225">
    <property type="component" value="Chromosome 13"/>
</dbReference>
<evidence type="ECO:0000256" key="1">
    <source>
        <dbReference type="SAM" id="SignalP"/>
    </source>
</evidence>
<proteinExistence type="predicted"/>
<sequence length="66" mass="7665">MRKFLFLFAVFFFLTPAKNAVFDERCHRLKGTCVGYCKKNEEIIALCQKSLKCCLTIQPCGKIRED</sequence>
<dbReference type="GeneTree" id="ENSGT00390000005938"/>
<reference evidence="2" key="2">
    <citation type="submission" date="2025-08" db="UniProtKB">
        <authorList>
            <consortium name="Ensembl"/>
        </authorList>
    </citation>
    <scope>IDENTIFICATION</scope>
</reference>
<accession>F6PV70</accession>
<evidence type="ECO:0000313" key="3">
    <source>
        <dbReference type="Proteomes" id="UP000008225"/>
    </source>
</evidence>
<dbReference type="STRING" id="9483.ENSCJAP00000021316"/>
<feature type="chain" id="PRO_5035212802" description="Beta-defensin" evidence="1">
    <location>
        <begin position="21"/>
        <end position="66"/>
    </location>
</feature>
<dbReference type="Ensembl" id="ENSCJAT00000022535.5">
    <property type="protein sequence ID" value="ENSCJAP00000021316.5"/>
    <property type="gene ID" value="ENSCJAG00000003909.5"/>
</dbReference>
<dbReference type="InParanoid" id="F6PV70"/>
<dbReference type="Gene3D" id="3.10.360.10">
    <property type="entry name" value="Antimicrobial Peptide, Beta-defensin 2, Chain A"/>
    <property type="match status" value="1"/>
</dbReference>
<dbReference type="FunCoup" id="F6PV70">
    <property type="interactions" value="3"/>
</dbReference>
<name>F6PV70_CALJA</name>
<keyword evidence="1" id="KW-0732">Signal</keyword>
<protein>
    <recommendedName>
        <fullName evidence="4">Beta-defensin</fullName>
    </recommendedName>
</protein>
<evidence type="ECO:0000313" key="2">
    <source>
        <dbReference type="Ensembl" id="ENSCJAP00000021316.5"/>
    </source>
</evidence>
<reference evidence="2" key="3">
    <citation type="submission" date="2025-09" db="UniProtKB">
        <authorList>
            <consortium name="Ensembl"/>
        </authorList>
    </citation>
    <scope>IDENTIFICATION</scope>
</reference>
<organism evidence="2 3">
    <name type="scientific">Callithrix jacchus</name>
    <name type="common">White-tufted-ear marmoset</name>
    <name type="synonym">Simia Jacchus</name>
    <dbReference type="NCBI Taxonomy" id="9483"/>
    <lineage>
        <taxon>Eukaryota</taxon>
        <taxon>Metazoa</taxon>
        <taxon>Chordata</taxon>
        <taxon>Craniata</taxon>
        <taxon>Vertebrata</taxon>
        <taxon>Euteleostomi</taxon>
        <taxon>Mammalia</taxon>
        <taxon>Eutheria</taxon>
        <taxon>Euarchontoglires</taxon>
        <taxon>Primates</taxon>
        <taxon>Haplorrhini</taxon>
        <taxon>Platyrrhini</taxon>
        <taxon>Cebidae</taxon>
        <taxon>Callitrichinae</taxon>
        <taxon>Callithrix</taxon>
        <taxon>Callithrix</taxon>
    </lineage>
</organism>
<dbReference type="AlphaFoldDB" id="F6PV70"/>
<evidence type="ECO:0008006" key="4">
    <source>
        <dbReference type="Google" id="ProtNLM"/>
    </source>
</evidence>
<gene>
    <name evidence="2" type="primary">LOC108587923</name>
</gene>
<reference evidence="2" key="1">
    <citation type="submission" date="2009-03" db="EMBL/GenBank/DDBJ databases">
        <authorList>
            <person name="Warren W."/>
            <person name="Ye L."/>
            <person name="Minx P."/>
            <person name="Worley K."/>
            <person name="Gibbs R."/>
            <person name="Wilson R.K."/>
        </authorList>
    </citation>
    <scope>NUCLEOTIDE SEQUENCE [LARGE SCALE GENOMIC DNA]</scope>
</reference>
<dbReference type="OMA" id="RGTCKNN"/>
<keyword evidence="3" id="KW-1185">Reference proteome</keyword>